<evidence type="ECO:0000256" key="2">
    <source>
        <dbReference type="SAM" id="SignalP"/>
    </source>
</evidence>
<evidence type="ECO:0000256" key="1">
    <source>
        <dbReference type="SAM" id="MobiDB-lite"/>
    </source>
</evidence>
<evidence type="ECO:0000313" key="4">
    <source>
        <dbReference type="Proteomes" id="UP000469215"/>
    </source>
</evidence>
<feature type="compositionally biased region" description="Low complexity" evidence="1">
    <location>
        <begin position="68"/>
        <end position="82"/>
    </location>
</feature>
<dbReference type="Proteomes" id="UP000469215">
    <property type="component" value="Unassembled WGS sequence"/>
</dbReference>
<evidence type="ECO:0008006" key="5">
    <source>
        <dbReference type="Google" id="ProtNLM"/>
    </source>
</evidence>
<keyword evidence="4" id="KW-1185">Reference proteome</keyword>
<organism evidence="3 4">
    <name type="scientific">Brevibacterium rongguiense</name>
    <dbReference type="NCBI Taxonomy" id="2695267"/>
    <lineage>
        <taxon>Bacteria</taxon>
        <taxon>Bacillati</taxon>
        <taxon>Actinomycetota</taxon>
        <taxon>Actinomycetes</taxon>
        <taxon>Micrococcales</taxon>
        <taxon>Brevibacteriaceae</taxon>
        <taxon>Brevibacterium</taxon>
    </lineage>
</organism>
<accession>A0A6N9H6K1</accession>
<feature type="region of interest" description="Disordered" evidence="1">
    <location>
        <begin position="29"/>
        <end position="118"/>
    </location>
</feature>
<reference evidence="3 4" key="1">
    <citation type="submission" date="2020-01" db="EMBL/GenBank/DDBJ databases">
        <authorList>
            <person name="Deng T."/>
        </authorList>
    </citation>
    <scope>NUCLEOTIDE SEQUENCE [LARGE SCALE GENOMIC DNA]</scope>
    <source>
        <strain evidence="3 4">5221</strain>
    </source>
</reference>
<dbReference type="RefSeq" id="WP_160952651.1">
    <property type="nucleotide sequence ID" value="NZ_WWEQ01000012.1"/>
</dbReference>
<sequence>MIALRTALRPPRLVAAAAALTVCLAGCSGGGESQGEQGDQQQSASAPAEGGADQSAADGEADAGGTGATAEASSGADGSGSAPTTPSTNVSERFKDSAKTTSWASDGSMKVDKKGNGTIPEKSLEFDLKDLFVNKFEMKVSKVDCTRKMNVNSWRGSTLCNVTANGKTYFGSVKLIDHRGDMVRYQLIFPGMNKKDLKLD</sequence>
<comment type="caution">
    <text evidence="3">The sequence shown here is derived from an EMBL/GenBank/DDBJ whole genome shotgun (WGS) entry which is preliminary data.</text>
</comment>
<dbReference type="EMBL" id="WWEQ01000012">
    <property type="protein sequence ID" value="MYM19214.1"/>
    <property type="molecule type" value="Genomic_DNA"/>
</dbReference>
<proteinExistence type="predicted"/>
<feature type="chain" id="PRO_5039665561" description="DUF4333 domain-containing protein" evidence="2">
    <location>
        <begin position="26"/>
        <end position="200"/>
    </location>
</feature>
<feature type="signal peptide" evidence="2">
    <location>
        <begin position="1"/>
        <end position="25"/>
    </location>
</feature>
<keyword evidence="2" id="KW-0732">Signal</keyword>
<name>A0A6N9H6K1_9MICO</name>
<evidence type="ECO:0000313" key="3">
    <source>
        <dbReference type="EMBL" id="MYM19214.1"/>
    </source>
</evidence>
<gene>
    <name evidence="3" type="ORF">GSY69_04325</name>
</gene>
<feature type="compositionally biased region" description="Low complexity" evidence="1">
    <location>
        <begin position="34"/>
        <end position="58"/>
    </location>
</feature>
<dbReference type="AlphaFoldDB" id="A0A6N9H6K1"/>
<protein>
    <recommendedName>
        <fullName evidence="5">DUF4333 domain-containing protein</fullName>
    </recommendedName>
</protein>